<feature type="disulfide bond" evidence="10">
    <location>
        <begin position="75"/>
        <end position="90"/>
    </location>
</feature>
<feature type="compositionally biased region" description="Low complexity" evidence="12">
    <location>
        <begin position="2036"/>
        <end position="2074"/>
    </location>
</feature>
<evidence type="ECO:0000256" key="9">
    <source>
        <dbReference type="ARBA" id="ARBA00023157"/>
    </source>
</evidence>
<feature type="disulfide bond" evidence="10">
    <location>
        <begin position="63"/>
        <end position="81"/>
    </location>
</feature>
<gene>
    <name evidence="15" type="primary">ST14</name>
    <name evidence="15" type="ORF">BLAG_LOCUS13495</name>
</gene>
<feature type="compositionally biased region" description="Polar residues" evidence="12">
    <location>
        <begin position="1554"/>
        <end position="1566"/>
    </location>
</feature>
<feature type="region of interest" description="Disordered" evidence="12">
    <location>
        <begin position="2036"/>
        <end position="2098"/>
    </location>
</feature>
<evidence type="ECO:0000256" key="1">
    <source>
        <dbReference type="ARBA" id="ARBA00004606"/>
    </source>
</evidence>
<dbReference type="CDD" id="cd00112">
    <property type="entry name" value="LDLa"/>
    <property type="match status" value="24"/>
</dbReference>
<feature type="disulfide bond" evidence="10">
    <location>
        <begin position="404"/>
        <end position="422"/>
    </location>
</feature>
<feature type="disulfide bond" evidence="10">
    <location>
        <begin position="20"/>
        <end position="32"/>
    </location>
</feature>
<dbReference type="SUPFAM" id="SSF82671">
    <property type="entry name" value="SEA domain"/>
    <property type="match status" value="1"/>
</dbReference>
<dbReference type="Gene3D" id="4.10.1220.10">
    <property type="entry name" value="EGF-type module"/>
    <property type="match status" value="3"/>
</dbReference>
<accession>A0A8J9ZHT6</accession>
<evidence type="ECO:0000256" key="6">
    <source>
        <dbReference type="ARBA" id="ARBA00022968"/>
    </source>
</evidence>
<dbReference type="InterPro" id="IPR023415">
    <property type="entry name" value="LDLR_class-A_CS"/>
</dbReference>
<feature type="disulfide bond" evidence="10">
    <location>
        <begin position="1180"/>
        <end position="1195"/>
    </location>
</feature>
<dbReference type="GO" id="GO:0004252">
    <property type="term" value="F:serine-type endopeptidase activity"/>
    <property type="evidence" value="ECO:0007669"/>
    <property type="project" value="InterPro"/>
</dbReference>
<dbReference type="Proteomes" id="UP000838412">
    <property type="component" value="Chromosome 2"/>
</dbReference>
<feature type="disulfide bond" evidence="10">
    <location>
        <begin position="100"/>
        <end position="118"/>
    </location>
</feature>
<feature type="disulfide bond" evidence="10">
    <location>
        <begin position="526"/>
        <end position="541"/>
    </location>
</feature>
<feature type="disulfide bond" evidence="10">
    <location>
        <begin position="1933"/>
        <end position="1951"/>
    </location>
</feature>
<evidence type="ECO:0000256" key="4">
    <source>
        <dbReference type="ARBA" id="ARBA00022801"/>
    </source>
</evidence>
<feature type="disulfide bond" evidence="10">
    <location>
        <begin position="642"/>
        <end position="660"/>
    </location>
</feature>
<comment type="caution">
    <text evidence="10">Lacks conserved residue(s) required for the propagation of feature annotation.</text>
</comment>
<feature type="domain" description="Peptidase S1" evidence="14">
    <location>
        <begin position="145"/>
        <end position="387"/>
    </location>
</feature>
<dbReference type="SMART" id="SM00020">
    <property type="entry name" value="Tryp_SPc"/>
    <property type="match status" value="4"/>
</dbReference>
<keyword evidence="4 11" id="KW-0378">Hydrolase</keyword>
<dbReference type="InterPro" id="IPR001254">
    <property type="entry name" value="Trypsin_dom"/>
</dbReference>
<feature type="disulfide bond" evidence="10">
    <location>
        <begin position="455"/>
        <end position="470"/>
    </location>
</feature>
<feature type="disulfide bond" evidence="10">
    <location>
        <begin position="691"/>
        <end position="706"/>
    </location>
</feature>
<sequence>MAELNPRRRNFLHSPERAGCHTSEYTCGDGACLPAEVWCNGTAECGDGTDEDCNYECLDGFHCGNGLCKPRSWVCDGDNDCGDNTDEINCTCSDQFQFTCPDGTCHHMAHRCDGHPDCSDGADEDGCVHGCGQRNITLADDENKIVGGDNAIYGAWPWQVQLRRSYDWNPFCGGTLVADKWVVTAAHCLQYDDFEDWKTVQVLAAKHYLEHPGPPSSQAVMAGVEKVYLHEDHSDRTKENDIALVKLDRKFELNNFINYLCVENNDTVRLDENSYCFVTGWGRTSESGPQPDVLQELKVGLIPSEVCNSTVSYNGRITDNMICAGHWEGGKDSCYGDSGSPLVCAGDDGRWYLTGVVSWGTGCADEFLPGVYARVSKYIAWMDNKITTGGQVDCSEFEKDAFACGDGICYHESYRCDGYEDCADGSDEISCPTLYPPCYLTCDDDQQCLYEETVCNYWVNCRDLADEQNCNCTGMHTCDNGVCVRPEFVCDGWNQCGDGSDEFGCPCRPASFIRCGLQCIPPFWVCDGYVDCEDGTDEANCDIKHSTTTPMTSTRSTAITEQSTTDVATVPPTATPTTDLTTPSGTISPTEPSTSTQDPCSPNYFSCDRCILLTLVCDGTPDCMDFSDEMGCNYACRNEFRCGNGLCKPTSWVCDGEDDCGDNTDEINCTCSSEFQHACGDGSCCHVIHRCDGHRDCADGSDENNCVASSGCGLRNMTITNGQTRIVEGDTADRGAWPWQVQLKRAYSSTPFCGGVLVAPEWVVTAAHCLDDEGPGDWPAIQVLVGKHHRRHPVAADSEAIVSSVQKLYLHEDYSPLRNWDYDIALVKLSTRIDQTSSSGINYACLGDDETARFDENSYCYATGWGDTSYGGEGSDLLHELKMALIPTAACNHPISYDGALTENMICAGYWEGGGGVCQGDSGGPLVCAGDDGRWYLTGLSGWATRCANRYKPNVFTKVSNFIAWMDDKMTTGGQVGCTEYSTVTCGDGSCFPADYRCDGYDDCSDGADELGCPTFAPACALFCDNNTQCIPGKWVCDYWADCDDLVDEQNCDCTDTFTCYNGICVLPEYRCDGRDQCGDGSDERYCPCGPNYFSCDRCILLTLVCDGIPDCMDFSDEMGCNYACRNEFRCGNGLCKPTSWVCDGEDDCGDNTDEINCTCSSEFQHACGDGSCCHVIHRCDGNRDCADGSDENNCVASSGCGLRNMTITNGQTRIVEGDTANRGAWPWQVQLKRAYSSTPFCGGVLVAPEWVVTTAHCLDDDGPGDWSAIQVLVGKHHRRHPVDADSEAIVSSVQKLYLHEEYSPLRNWDNDIALVKLSTRIDQTSISGINYACLGGDETARFDENSYCYATGWGHTSFGGEGSDLLQELKMALIPTAACNRPISYNGALTENMICAGYWEGGGATCQGDSGGPLVCAACTEYSTVTCGDGSCFPADYRCDGYDDCSDGADELGCPTFAPACALFCDNNTQCIPGKWVCDYWADCDDLVDEQNCDCTDTFTCYNGICVLPEYRCDGRDQCGDGSDERYCESTLPSIPSSSSPSTAALTTGKVDLSTSEPSASTEGYTTTEIVQISTESDTTDAATRTVPMTTGNEVVSASKLPASTKDPCGPNYFSCDRCILLTLVCDGTPDCMDFSDEMGCNYACRNEFRCGSGLCKPTSWVCDGEDDCGDNTDEINCTCSSEFQHACGDGSCCHVIHRCDGHRDCADGSDENNCVASSGCGLRNMTITNGQTRIVEGDTADRGAWPWQVQLKRAYSSTPFCGGVLVAPEWVVTTAHCLDDEGRHPVDADSEAIVSSVQKLYLHEEYSPLRNWDNDIALVKLSTRIDQTSSSGINYACLGDDDTARFDENSYCYATGWGHTSFGGEGSDLLRELKMALIPTAACNRPISYNGALTENMICVGYWEGGGATCQGDSGGPLVCAACTEYNTVTCGDGSCFPADYRCDGYDDCSDGADELGCPTFAPACALFCDNNTQCIPGKWVCDYWADCDDLVDEQNCDCTDTFTCYNGICVLPEYRCDGRDQCGDGSDERYCDSPTKASSSSSSTAAPAASSSATTIPMTTTRETITTSEAPTTPPLPTTGRADLSTSEPSASTEAPMTVVEMAVTIVSETFTADLQDSSTEAFQTLSAQVIATINPVYQNYPGFAGAVVRGFRSGSVIADVNVLIDNKEEADGGEMPLAVASVLQSAATNGDGMVGGLEVRGVAYRMGGVTMDVVVCSASCHDDMTCVSSGGECRSFCTSNTEYCLNGGTCEDRTPTLECKNGVPVENQGVYNVAASFRENGKV</sequence>
<dbReference type="OrthoDB" id="10016557at2759"/>
<feature type="disulfide bond" evidence="10">
    <location>
        <begin position="1428"/>
        <end position="1446"/>
    </location>
</feature>
<feature type="disulfide bond" evidence="10">
    <location>
        <begin position="1060"/>
        <end position="1078"/>
    </location>
</feature>
<comment type="subcellular location">
    <subcellularLocation>
        <location evidence="1">Membrane</location>
        <topology evidence="1">Single-pass type II membrane protein</topology>
    </subcellularLocation>
</comment>
<evidence type="ECO:0000256" key="10">
    <source>
        <dbReference type="PROSITE-ProRule" id="PRU00124"/>
    </source>
</evidence>
<feature type="disulfide bond" evidence="10">
    <location>
        <begin position="1143"/>
        <end position="1158"/>
    </location>
</feature>
<feature type="disulfide bond" evidence="10">
    <location>
        <begin position="112"/>
        <end position="127"/>
    </location>
</feature>
<feature type="disulfide bond" evidence="10">
    <location>
        <begin position="1627"/>
        <end position="1642"/>
    </location>
</feature>
<dbReference type="GO" id="GO:0016020">
    <property type="term" value="C:membrane"/>
    <property type="evidence" value="ECO:0007669"/>
    <property type="project" value="UniProtKB-SubCell"/>
</dbReference>
<dbReference type="Pfam" id="PF00057">
    <property type="entry name" value="Ldl_recept_a"/>
    <property type="match status" value="20"/>
</dbReference>
<dbReference type="SMART" id="SM00200">
    <property type="entry name" value="SEA"/>
    <property type="match status" value="1"/>
</dbReference>
<feature type="disulfide bond" evidence="10">
    <location>
        <begin position="1689"/>
        <end position="1707"/>
    </location>
</feature>
<keyword evidence="3" id="KW-0812">Transmembrane</keyword>
<dbReference type="InterPro" id="IPR036055">
    <property type="entry name" value="LDL_receptor-like_sf"/>
</dbReference>
<feature type="disulfide bond" evidence="10">
    <location>
        <begin position="1984"/>
        <end position="1999"/>
    </location>
</feature>
<feature type="domain" description="Peptidase S1" evidence="14">
    <location>
        <begin position="1736"/>
        <end position="1988"/>
    </location>
</feature>
<dbReference type="Pfam" id="PF00089">
    <property type="entry name" value="Trypsin"/>
    <property type="match status" value="4"/>
</dbReference>
<feature type="disulfide bond" evidence="10">
    <location>
        <begin position="2019"/>
        <end position="2034"/>
    </location>
</feature>
<keyword evidence="16" id="KW-1185">Reference proteome</keyword>
<evidence type="ECO:0000256" key="12">
    <source>
        <dbReference type="SAM" id="MobiDB-lite"/>
    </source>
</evidence>
<dbReference type="FunFam" id="2.40.10.10:FF:000068">
    <property type="entry name" value="transmembrane protease serine 2"/>
    <property type="match status" value="1"/>
</dbReference>
<evidence type="ECO:0000313" key="15">
    <source>
        <dbReference type="EMBL" id="CAH1253893.1"/>
    </source>
</evidence>
<reference evidence="15" key="1">
    <citation type="submission" date="2022-01" db="EMBL/GenBank/DDBJ databases">
        <authorList>
            <person name="Braso-Vives M."/>
        </authorList>
    </citation>
    <scope>NUCLEOTIDE SEQUENCE</scope>
</reference>
<evidence type="ECO:0000256" key="7">
    <source>
        <dbReference type="ARBA" id="ARBA00022989"/>
    </source>
</evidence>
<dbReference type="PROSITE" id="PS01209">
    <property type="entry name" value="LDLRA_1"/>
    <property type="match status" value="6"/>
</dbReference>
<dbReference type="SMART" id="SM00192">
    <property type="entry name" value="LDLa"/>
    <property type="match status" value="25"/>
</dbReference>
<dbReference type="CDD" id="cd00190">
    <property type="entry name" value="Tryp_SPc"/>
    <property type="match status" value="4"/>
</dbReference>
<evidence type="ECO:0000256" key="3">
    <source>
        <dbReference type="ARBA" id="ARBA00022692"/>
    </source>
</evidence>
<feature type="disulfide bond" evidence="10">
    <location>
        <begin position="998"/>
        <end position="1013"/>
    </location>
</feature>
<dbReference type="InterPro" id="IPR009003">
    <property type="entry name" value="Peptidase_S1_PA"/>
</dbReference>
<keyword evidence="8" id="KW-0472">Membrane</keyword>
<dbReference type="Gene3D" id="2.40.10.10">
    <property type="entry name" value="Trypsin-like serine proteases"/>
    <property type="match status" value="4"/>
</dbReference>
<feature type="disulfide bond" evidence="10">
    <location>
        <begin position="1440"/>
        <end position="1455"/>
    </location>
</feature>
<feature type="disulfide bond" evidence="10">
    <location>
        <begin position="1106"/>
        <end position="1121"/>
    </location>
</feature>
<dbReference type="FunFam" id="2.40.10.10:FF:000003">
    <property type="entry name" value="Transmembrane serine protease 3"/>
    <property type="match status" value="2"/>
</dbReference>
<dbReference type="SUPFAM" id="SSF57424">
    <property type="entry name" value="LDL receptor-like module"/>
    <property type="match status" value="24"/>
</dbReference>
<feature type="region of interest" description="Disordered" evidence="12">
    <location>
        <begin position="548"/>
        <end position="597"/>
    </location>
</feature>
<dbReference type="Gene3D" id="3.30.70.960">
    <property type="entry name" value="SEA domain"/>
    <property type="match status" value="1"/>
</dbReference>
<dbReference type="PROSITE" id="PS50240">
    <property type="entry name" value="TRYPSIN_DOM"/>
    <property type="match status" value="4"/>
</dbReference>
<feature type="disulfide bond" evidence="10">
    <location>
        <begin position="2007"/>
        <end position="2025"/>
    </location>
</feature>
<feature type="disulfide bond" evidence="10">
    <location>
        <begin position="654"/>
        <end position="669"/>
    </location>
</feature>
<feature type="disulfide bond" evidence="10">
    <location>
        <begin position="1514"/>
        <end position="1529"/>
    </location>
</feature>
<keyword evidence="5 11" id="KW-0720">Serine protease</keyword>
<keyword evidence="6" id="KW-0735">Signal-anchor</keyword>
<dbReference type="PANTHER" id="PTHR24252:SF7">
    <property type="entry name" value="HYALIN"/>
    <property type="match status" value="1"/>
</dbReference>
<name>A0A8J9ZHT6_BRALA</name>
<feature type="region of interest" description="Disordered" evidence="12">
    <location>
        <begin position="1531"/>
        <end position="1566"/>
    </location>
</feature>
<dbReference type="PROSITE" id="PS50068">
    <property type="entry name" value="LDLRA_2"/>
    <property type="match status" value="24"/>
</dbReference>
<feature type="domain" description="Peptidase S1" evidence="14">
    <location>
        <begin position="1215"/>
        <end position="1483"/>
    </location>
</feature>
<evidence type="ECO:0000256" key="8">
    <source>
        <dbReference type="ARBA" id="ARBA00023136"/>
    </source>
</evidence>
<dbReference type="InterPro" id="IPR002172">
    <property type="entry name" value="LDrepeatLR_classA_rpt"/>
</dbReference>
<dbReference type="GO" id="GO:0006508">
    <property type="term" value="P:proteolysis"/>
    <property type="evidence" value="ECO:0007669"/>
    <property type="project" value="UniProtKB-KW"/>
</dbReference>
<dbReference type="PROSITE" id="PS00134">
    <property type="entry name" value="TRYPSIN_HIS"/>
    <property type="match status" value="2"/>
</dbReference>
<dbReference type="SUPFAM" id="SSF50494">
    <property type="entry name" value="Trypsin-like serine proteases"/>
    <property type="match status" value="4"/>
</dbReference>
<dbReference type="InterPro" id="IPR033116">
    <property type="entry name" value="TRYPSIN_SER"/>
</dbReference>
<feature type="domain" description="SEA" evidence="13">
    <location>
        <begin position="2099"/>
        <end position="2215"/>
    </location>
</feature>
<feature type="disulfide bond" evidence="10">
    <location>
        <begin position="1072"/>
        <end position="1087"/>
    </location>
</feature>
<feature type="disulfide bond" evidence="10">
    <location>
        <begin position="617"/>
        <end position="632"/>
    </location>
</feature>
<dbReference type="PRINTS" id="PR00261">
    <property type="entry name" value="LDLRECEPTOR"/>
</dbReference>
<dbReference type="PROSITE" id="PS00135">
    <property type="entry name" value="TRYPSIN_SER"/>
    <property type="match status" value="4"/>
</dbReference>
<dbReference type="InterPro" id="IPR036364">
    <property type="entry name" value="SEA_dom_sf"/>
</dbReference>
<keyword evidence="7" id="KW-1133">Transmembrane helix</keyword>
<keyword evidence="2 11" id="KW-0645">Protease</keyword>
<feature type="domain" description="Peptidase S1" evidence="14">
    <location>
        <begin position="726"/>
        <end position="971"/>
    </location>
</feature>
<feature type="compositionally biased region" description="Polar residues" evidence="12">
    <location>
        <begin position="2087"/>
        <end position="2098"/>
    </location>
</feature>
<evidence type="ECO:0000256" key="5">
    <source>
        <dbReference type="ARBA" id="ARBA00022825"/>
    </source>
</evidence>
<feature type="disulfide bond" evidence="10">
    <location>
        <begin position="1664"/>
        <end position="1679"/>
    </location>
</feature>
<evidence type="ECO:0000313" key="16">
    <source>
        <dbReference type="Proteomes" id="UP000838412"/>
    </source>
</evidence>
<feature type="disulfide bond" evidence="10">
    <location>
        <begin position="1652"/>
        <end position="1670"/>
    </location>
</feature>
<feature type="disulfide bond" evidence="10">
    <location>
        <begin position="1945"/>
        <end position="1960"/>
    </location>
</feature>
<evidence type="ECO:0000259" key="14">
    <source>
        <dbReference type="PROSITE" id="PS50240"/>
    </source>
</evidence>
<evidence type="ECO:0000259" key="13">
    <source>
        <dbReference type="PROSITE" id="PS50024"/>
    </source>
</evidence>
<feature type="compositionally biased region" description="Low complexity" evidence="12">
    <location>
        <begin position="548"/>
        <end position="583"/>
    </location>
</feature>
<feature type="disulfide bond" evidence="10">
    <location>
        <begin position="1037"/>
        <end position="1052"/>
    </location>
</feature>
<dbReference type="InterPro" id="IPR018114">
    <property type="entry name" value="TRYPSIN_HIS"/>
</dbReference>
<feature type="disulfide bond" evidence="10">
    <location>
        <begin position="1131"/>
        <end position="1149"/>
    </location>
</feature>
<dbReference type="Gene3D" id="4.10.400.10">
    <property type="entry name" value="Low-density Lipoprotein Receptor"/>
    <property type="match status" value="21"/>
</dbReference>
<feature type="disulfide bond" evidence="10">
    <location>
        <begin position="1701"/>
        <end position="1716"/>
    </location>
</feature>
<proteinExistence type="predicted"/>
<feature type="disulfide bond" evidence="10">
    <location>
        <begin position="1168"/>
        <end position="1186"/>
    </location>
</feature>
<dbReference type="InterPro" id="IPR000082">
    <property type="entry name" value="SEA_dom"/>
</dbReference>
<feature type="compositionally biased region" description="Low complexity" evidence="12">
    <location>
        <begin position="1531"/>
        <end position="1549"/>
    </location>
</feature>
<feature type="disulfide bond" evidence="10">
    <location>
        <begin position="986"/>
        <end position="1004"/>
    </location>
</feature>
<feature type="disulfide bond" evidence="10">
    <location>
        <begin position="679"/>
        <end position="697"/>
    </location>
</feature>
<feature type="disulfide bond" evidence="10">
    <location>
        <begin position="1479"/>
        <end position="1494"/>
    </location>
</feature>
<keyword evidence="9 10" id="KW-1015">Disulfide bond</keyword>
<feature type="disulfide bond" evidence="10">
    <location>
        <begin position="27"/>
        <end position="45"/>
    </location>
</feature>
<feature type="compositionally biased region" description="Polar residues" evidence="12">
    <location>
        <begin position="584"/>
        <end position="597"/>
    </location>
</feature>
<dbReference type="EMBL" id="OV696687">
    <property type="protein sequence ID" value="CAH1253893.1"/>
    <property type="molecule type" value="Genomic_DNA"/>
</dbReference>
<protein>
    <submittedName>
        <fullName evidence="15">ST14 protein</fullName>
    </submittedName>
</protein>
<dbReference type="PROSITE" id="PS50024">
    <property type="entry name" value="SEA"/>
    <property type="match status" value="1"/>
</dbReference>
<dbReference type="PANTHER" id="PTHR24252">
    <property type="entry name" value="ACROSIN-RELATED"/>
    <property type="match status" value="1"/>
</dbReference>
<evidence type="ECO:0000256" key="11">
    <source>
        <dbReference type="RuleBase" id="RU363034"/>
    </source>
</evidence>
<organism evidence="15 16">
    <name type="scientific">Branchiostoma lanceolatum</name>
    <name type="common">Common lancelet</name>
    <name type="synonym">Amphioxus lanceolatum</name>
    <dbReference type="NCBI Taxonomy" id="7740"/>
    <lineage>
        <taxon>Eukaryota</taxon>
        <taxon>Metazoa</taxon>
        <taxon>Chordata</taxon>
        <taxon>Cephalochordata</taxon>
        <taxon>Leptocardii</taxon>
        <taxon>Amphioxiformes</taxon>
        <taxon>Branchiostomatidae</taxon>
        <taxon>Branchiostoma</taxon>
    </lineage>
</organism>
<feature type="disulfide bond" evidence="10">
    <location>
        <begin position="1502"/>
        <end position="1520"/>
    </location>
</feature>
<dbReference type="Pfam" id="PF01390">
    <property type="entry name" value="SEA"/>
    <property type="match status" value="1"/>
</dbReference>
<feature type="disulfide bond" evidence="10">
    <location>
        <begin position="416"/>
        <end position="431"/>
    </location>
</feature>
<evidence type="ECO:0000256" key="2">
    <source>
        <dbReference type="ARBA" id="ARBA00022670"/>
    </source>
</evidence>
<dbReference type="InterPro" id="IPR043504">
    <property type="entry name" value="Peptidase_S1_PA_chymotrypsin"/>
</dbReference>